<dbReference type="GO" id="GO:0019863">
    <property type="term" value="F:IgE binding"/>
    <property type="evidence" value="ECO:0007669"/>
    <property type="project" value="InterPro"/>
</dbReference>
<proteinExistence type="predicted"/>
<organism evidence="2 3">
    <name type="scientific">Lachnellula willkommii</name>
    <dbReference type="NCBI Taxonomy" id="215461"/>
    <lineage>
        <taxon>Eukaryota</taxon>
        <taxon>Fungi</taxon>
        <taxon>Dikarya</taxon>
        <taxon>Ascomycota</taxon>
        <taxon>Pezizomycotina</taxon>
        <taxon>Leotiomycetes</taxon>
        <taxon>Helotiales</taxon>
        <taxon>Lachnaceae</taxon>
        <taxon>Lachnellula</taxon>
    </lineage>
</organism>
<dbReference type="Pfam" id="PF25312">
    <property type="entry name" value="Allergen_Asp_f_4"/>
    <property type="match status" value="1"/>
</dbReference>
<dbReference type="InterPro" id="IPR038903">
    <property type="entry name" value="Allergen_Asp_f_4"/>
</dbReference>
<keyword evidence="3" id="KW-1185">Reference proteome</keyword>
<dbReference type="GO" id="GO:0005576">
    <property type="term" value="C:extracellular region"/>
    <property type="evidence" value="ECO:0007669"/>
    <property type="project" value="InterPro"/>
</dbReference>
<dbReference type="PANTHER" id="PTHR42039">
    <property type="entry name" value="PUTATIVE (AFU_ORTHOLOGUE AFUA_3G02940)-RELATED"/>
    <property type="match status" value="1"/>
</dbReference>
<accession>A0A559MBB7</accession>
<evidence type="ECO:0000313" key="3">
    <source>
        <dbReference type="Proteomes" id="UP000315522"/>
    </source>
</evidence>
<gene>
    <name evidence="2" type="ORF">LAWI1_G004344</name>
</gene>
<evidence type="ECO:0000313" key="2">
    <source>
        <dbReference type="EMBL" id="TVY90271.1"/>
    </source>
</evidence>
<feature type="signal peptide" evidence="1">
    <location>
        <begin position="1"/>
        <end position="22"/>
    </location>
</feature>
<dbReference type="Proteomes" id="UP000315522">
    <property type="component" value="Unassembled WGS sequence"/>
</dbReference>
<protein>
    <recommendedName>
        <fullName evidence="4">Allergen Asp f</fullName>
    </recommendedName>
</protein>
<dbReference type="AlphaFoldDB" id="A0A559MBB7"/>
<evidence type="ECO:0008006" key="4">
    <source>
        <dbReference type="Google" id="ProtNLM"/>
    </source>
</evidence>
<comment type="caution">
    <text evidence="2">The sequence shown here is derived from an EMBL/GenBank/DDBJ whole genome shotgun (WGS) entry which is preliminary data.</text>
</comment>
<name>A0A559MBB7_9HELO</name>
<evidence type="ECO:0000256" key="1">
    <source>
        <dbReference type="SAM" id="SignalP"/>
    </source>
</evidence>
<keyword evidence="1" id="KW-0732">Signal</keyword>
<sequence length="335" mass="34332">MRYSITSAGMVLAAMTIGEAVAGPTHAHLHRRVHELEKKTDWSDPSLYKGVDFAKAYSEGMESKTSVAVAASTVVAGANSAQATASSVASSVASTATSSAAAKTSAASSSIESEAASVLAGLWKDLVGLSNSRTAFGPGIAPVGTPGDNYFGNYGGTGDDYGSNVILVDSIGDNQFTNTFKNTQSVPITVNVWNKVGPDYQVLSGAPLAPTKTTLTFVLKPGASQIVAFQDISNIGWAEPVEELTGASAYATSWGEANFVSTGSGYDVSAINDSKNYNMTITSTENSGCTSDTTQNTWKSATDAVGESDGTDTNGSCYVPGSSLHLQTTMGGSSS</sequence>
<dbReference type="EMBL" id="QGML01000924">
    <property type="protein sequence ID" value="TVY90271.1"/>
    <property type="molecule type" value="Genomic_DNA"/>
</dbReference>
<dbReference type="PANTHER" id="PTHR42039:SF1">
    <property type="entry name" value="PUTATIVE (AFU_ORTHOLOGUE AFUA_3G02940)-RELATED"/>
    <property type="match status" value="1"/>
</dbReference>
<reference evidence="2 3" key="1">
    <citation type="submission" date="2018-05" db="EMBL/GenBank/DDBJ databases">
        <title>Genome sequencing and assembly of the regulated plant pathogen Lachnellula willkommii and related sister species for the development of diagnostic species identification markers.</title>
        <authorList>
            <person name="Giroux E."/>
            <person name="Bilodeau G."/>
        </authorList>
    </citation>
    <scope>NUCLEOTIDE SEQUENCE [LARGE SCALE GENOMIC DNA]</scope>
    <source>
        <strain evidence="2 3">CBS 172.35</strain>
    </source>
</reference>
<feature type="chain" id="PRO_5021996908" description="Allergen Asp f" evidence="1">
    <location>
        <begin position="23"/>
        <end position="335"/>
    </location>
</feature>